<evidence type="ECO:0000256" key="8">
    <source>
        <dbReference type="RuleBase" id="RU361254"/>
    </source>
</evidence>
<dbReference type="GO" id="GO:0005737">
    <property type="term" value="C:cytoplasm"/>
    <property type="evidence" value="ECO:0007669"/>
    <property type="project" value="TreeGrafter"/>
</dbReference>
<evidence type="ECO:0000256" key="6">
    <source>
        <dbReference type="ARBA" id="ARBA00023239"/>
    </source>
</evidence>
<dbReference type="GO" id="GO:0004664">
    <property type="term" value="F:prephenate dehydratase activity"/>
    <property type="evidence" value="ECO:0007669"/>
    <property type="project" value="UniProtKB-UniRule"/>
</dbReference>
<dbReference type="AlphaFoldDB" id="A0A2M6IU66"/>
<dbReference type="Gene3D" id="3.30.70.260">
    <property type="match status" value="1"/>
</dbReference>
<keyword evidence="4 8" id="KW-0057">Aromatic amino acid biosynthesis</keyword>
<dbReference type="GO" id="GO:0009094">
    <property type="term" value="P:L-phenylalanine biosynthetic process"/>
    <property type="evidence" value="ECO:0007669"/>
    <property type="project" value="UniProtKB-UniPathway"/>
</dbReference>
<dbReference type="CDD" id="cd04905">
    <property type="entry name" value="ACT_CM-PDT"/>
    <property type="match status" value="1"/>
</dbReference>
<dbReference type="EC" id="4.2.1.51" evidence="2 8"/>
<feature type="domain" description="ACT" evidence="10">
    <location>
        <begin position="190"/>
        <end position="266"/>
    </location>
</feature>
<comment type="caution">
    <text evidence="11">The sequence shown here is derived from an EMBL/GenBank/DDBJ whole genome shotgun (WGS) entry which is preliminary data.</text>
</comment>
<dbReference type="InterPro" id="IPR045865">
    <property type="entry name" value="ACT-like_dom_sf"/>
</dbReference>
<dbReference type="PANTHER" id="PTHR21022">
    <property type="entry name" value="PREPHENATE DEHYDRATASE P PROTEIN"/>
    <property type="match status" value="1"/>
</dbReference>
<dbReference type="Pfam" id="PF00800">
    <property type="entry name" value="PDT"/>
    <property type="match status" value="1"/>
</dbReference>
<evidence type="ECO:0000256" key="3">
    <source>
        <dbReference type="ARBA" id="ARBA00022605"/>
    </source>
</evidence>
<dbReference type="Proteomes" id="UP000231056">
    <property type="component" value="Unassembled WGS sequence"/>
</dbReference>
<dbReference type="SUPFAM" id="SSF55021">
    <property type="entry name" value="ACT-like"/>
    <property type="match status" value="1"/>
</dbReference>
<gene>
    <name evidence="8" type="primary">pheA</name>
    <name evidence="11" type="ORF">COV58_02360</name>
</gene>
<evidence type="ECO:0000256" key="2">
    <source>
        <dbReference type="ARBA" id="ARBA00013147"/>
    </source>
</evidence>
<dbReference type="UniPathway" id="UPA00121">
    <property type="reaction ID" value="UER00345"/>
</dbReference>
<evidence type="ECO:0000256" key="1">
    <source>
        <dbReference type="ARBA" id="ARBA00004741"/>
    </source>
</evidence>
<evidence type="ECO:0000313" key="12">
    <source>
        <dbReference type="Proteomes" id="UP000231056"/>
    </source>
</evidence>
<comment type="catalytic activity">
    <reaction evidence="7 8">
        <text>prephenate + H(+) = 3-phenylpyruvate + CO2 + H2O</text>
        <dbReference type="Rhea" id="RHEA:21648"/>
        <dbReference type="ChEBI" id="CHEBI:15377"/>
        <dbReference type="ChEBI" id="CHEBI:15378"/>
        <dbReference type="ChEBI" id="CHEBI:16526"/>
        <dbReference type="ChEBI" id="CHEBI:18005"/>
        <dbReference type="ChEBI" id="CHEBI:29934"/>
        <dbReference type="EC" id="4.2.1.51"/>
    </reaction>
</comment>
<keyword evidence="6 8" id="KW-0456">Lyase</keyword>
<dbReference type="PROSITE" id="PS00858">
    <property type="entry name" value="PREPHENATE_DEHYDR_2"/>
    <property type="match status" value="1"/>
</dbReference>
<name>A0A2M6IU66_9BACT</name>
<proteinExistence type="predicted"/>
<evidence type="ECO:0000259" key="10">
    <source>
        <dbReference type="PROSITE" id="PS51671"/>
    </source>
</evidence>
<evidence type="ECO:0000313" key="11">
    <source>
        <dbReference type="EMBL" id="PIQ73468.1"/>
    </source>
</evidence>
<reference evidence="11 12" key="1">
    <citation type="submission" date="2017-09" db="EMBL/GenBank/DDBJ databases">
        <title>Depth-based differentiation of microbial function through sediment-hosted aquifers and enrichment of novel symbionts in the deep terrestrial subsurface.</title>
        <authorList>
            <person name="Probst A.J."/>
            <person name="Ladd B."/>
            <person name="Jarett J.K."/>
            <person name="Geller-Mcgrath D.E."/>
            <person name="Sieber C.M."/>
            <person name="Emerson J.B."/>
            <person name="Anantharaman K."/>
            <person name="Thomas B.C."/>
            <person name="Malmstrom R."/>
            <person name="Stieglmeier M."/>
            <person name="Klingl A."/>
            <person name="Woyke T."/>
            <person name="Ryan C.M."/>
            <person name="Banfield J.F."/>
        </authorList>
    </citation>
    <scope>NUCLEOTIDE SEQUENCE [LARGE SCALE GENOMIC DNA]</scope>
    <source>
        <strain evidence="11">CG11_big_fil_rev_8_21_14_0_20_36_8</strain>
    </source>
</reference>
<evidence type="ECO:0000259" key="9">
    <source>
        <dbReference type="PROSITE" id="PS51171"/>
    </source>
</evidence>
<sequence>MNIYYLGPKGSYSEVAAKKIFSKKDYKLISVDEFIDVVEKTKADGIGILGIENSITSSVHTSVDYMFASKINIIGEVMMNIDLYLGAKKNVKLREIKRVLSHPQALLQCSSFIDEHSFQKNKTSSTAAAITQVLDSNDLKSAAIGDAESLKKSGLEILAKNIGNWQKNMTRWIIISKDKKSLERPINKTTYIFKVLHESGSLVKVLTAIASAGGNMTKIESRPVAGTDWEYEFWVDVEVENRKLKALDKAINENTLNFRKIGAYKKGKLYTNNI</sequence>
<evidence type="ECO:0000256" key="4">
    <source>
        <dbReference type="ARBA" id="ARBA00023141"/>
    </source>
</evidence>
<organism evidence="11 12">
    <name type="scientific">Candidatus Roizmanbacteria bacterium CG11_big_fil_rev_8_21_14_0_20_36_8</name>
    <dbReference type="NCBI Taxonomy" id="1974856"/>
    <lineage>
        <taxon>Bacteria</taxon>
        <taxon>Candidatus Roizmaniibacteriota</taxon>
    </lineage>
</organism>
<keyword evidence="3 8" id="KW-0028">Amino-acid biosynthesis</keyword>
<dbReference type="InterPro" id="IPR001086">
    <property type="entry name" value="Preph_deHydtase"/>
</dbReference>
<dbReference type="PROSITE" id="PS51671">
    <property type="entry name" value="ACT"/>
    <property type="match status" value="1"/>
</dbReference>
<protein>
    <recommendedName>
        <fullName evidence="2 8">Prephenate dehydratase</fullName>
        <shortName evidence="8">PDT</shortName>
        <ecNumber evidence="2 8">4.2.1.51</ecNumber>
    </recommendedName>
</protein>
<dbReference type="PANTHER" id="PTHR21022:SF19">
    <property type="entry name" value="PREPHENATE DEHYDRATASE-RELATED"/>
    <property type="match status" value="1"/>
</dbReference>
<comment type="pathway">
    <text evidence="1 8">Amino-acid biosynthesis; L-phenylalanine biosynthesis; phenylpyruvate from prephenate: step 1/1.</text>
</comment>
<dbReference type="EMBL" id="PCVM01000057">
    <property type="protein sequence ID" value="PIQ73468.1"/>
    <property type="molecule type" value="Genomic_DNA"/>
</dbReference>
<dbReference type="Gene3D" id="3.40.190.10">
    <property type="entry name" value="Periplasmic binding protein-like II"/>
    <property type="match status" value="2"/>
</dbReference>
<dbReference type="InterPro" id="IPR002912">
    <property type="entry name" value="ACT_dom"/>
</dbReference>
<evidence type="ECO:0000256" key="7">
    <source>
        <dbReference type="ARBA" id="ARBA00047848"/>
    </source>
</evidence>
<dbReference type="InterPro" id="IPR018528">
    <property type="entry name" value="Preph_deHydtase_CS"/>
</dbReference>
<evidence type="ECO:0000256" key="5">
    <source>
        <dbReference type="ARBA" id="ARBA00023222"/>
    </source>
</evidence>
<dbReference type="SUPFAM" id="SSF53850">
    <property type="entry name" value="Periplasmic binding protein-like II"/>
    <property type="match status" value="1"/>
</dbReference>
<dbReference type="CDD" id="cd13631">
    <property type="entry name" value="PBP2_Ct-PDT_like"/>
    <property type="match status" value="1"/>
</dbReference>
<accession>A0A2M6IU66</accession>
<dbReference type="PROSITE" id="PS51171">
    <property type="entry name" value="PREPHENATE_DEHYDR_3"/>
    <property type="match status" value="1"/>
</dbReference>
<keyword evidence="5 8" id="KW-0584">Phenylalanine biosynthesis</keyword>
<feature type="domain" description="Prephenate dehydratase" evidence="9">
    <location>
        <begin position="2"/>
        <end position="177"/>
    </location>
</feature>